<gene>
    <name evidence="1" type="primary">ORF36162</name>
</gene>
<dbReference type="EMBL" id="HACG01012518">
    <property type="protein sequence ID" value="CEK59383.1"/>
    <property type="molecule type" value="Transcribed_RNA"/>
</dbReference>
<name>A0A0B6YT22_9EUPU</name>
<reference evidence="1" key="1">
    <citation type="submission" date="2014-12" db="EMBL/GenBank/DDBJ databases">
        <title>Insight into the proteome of Arion vulgaris.</title>
        <authorList>
            <person name="Aradska J."/>
            <person name="Bulat T."/>
            <person name="Smidak R."/>
            <person name="Sarate P."/>
            <person name="Gangsoo J."/>
            <person name="Sialana F."/>
            <person name="Bilban M."/>
            <person name="Lubec G."/>
        </authorList>
    </citation>
    <scope>NUCLEOTIDE SEQUENCE</scope>
    <source>
        <tissue evidence="1">Skin</tissue>
    </source>
</reference>
<dbReference type="AlphaFoldDB" id="A0A0B6YT22"/>
<protein>
    <submittedName>
        <fullName evidence="1">Uncharacterized protein</fullName>
    </submittedName>
</protein>
<sequence length="98" mass="10834">MLEEQRREIMEKQRSGNPFSISRVLADDFGKNFKNGVPVVSSSDSLNAAMSFSQRELFLQSAVCGGSSSSRTDIKQTHLSKENYIDKFGECHSVGVLS</sequence>
<accession>A0A0B6YT22</accession>
<evidence type="ECO:0000313" key="1">
    <source>
        <dbReference type="EMBL" id="CEK59383.1"/>
    </source>
</evidence>
<organism evidence="1">
    <name type="scientific">Arion vulgaris</name>
    <dbReference type="NCBI Taxonomy" id="1028688"/>
    <lineage>
        <taxon>Eukaryota</taxon>
        <taxon>Metazoa</taxon>
        <taxon>Spiralia</taxon>
        <taxon>Lophotrochozoa</taxon>
        <taxon>Mollusca</taxon>
        <taxon>Gastropoda</taxon>
        <taxon>Heterobranchia</taxon>
        <taxon>Euthyneura</taxon>
        <taxon>Panpulmonata</taxon>
        <taxon>Eupulmonata</taxon>
        <taxon>Stylommatophora</taxon>
        <taxon>Helicina</taxon>
        <taxon>Arionoidea</taxon>
        <taxon>Arionidae</taxon>
        <taxon>Arion</taxon>
    </lineage>
</organism>
<feature type="non-terminal residue" evidence="1">
    <location>
        <position position="98"/>
    </location>
</feature>
<proteinExistence type="predicted"/>